<feature type="transmembrane region" description="Helical" evidence="1">
    <location>
        <begin position="74"/>
        <end position="93"/>
    </location>
</feature>
<feature type="transmembrane region" description="Helical" evidence="1">
    <location>
        <begin position="210"/>
        <end position="233"/>
    </location>
</feature>
<keyword evidence="1" id="KW-0812">Transmembrane</keyword>
<dbReference type="EMBL" id="NEMB01000003">
    <property type="protein sequence ID" value="PQQ65410.1"/>
    <property type="molecule type" value="Genomic_DNA"/>
</dbReference>
<sequence>MKLIEMIKLEFKLLLSRKEFFYTFTIMMVLISIGFLSKCFSLYGRDIAKVYPASQLWFGWISDFSKIARLISELFYMFALPFIASLAYSDTYFIDYNTGMIKNIIIRCNKKDYIISKTVVVFASGFIVIFLPLVIEQILCFFVAPVSGRFDILHTKAYQFPYIKAMQFPVLFINYPYLSNFLFAVIAGMFGACISLVSYSISFINKKSRLLVVAIPGIVYVVYNFIVEFLNMRHLSLLNYLYSCVTFVGNTSYLLKVMAGMIIISGIIILGRNLVVKDEL</sequence>
<feature type="transmembrane region" description="Helical" evidence="1">
    <location>
        <begin position="253"/>
        <end position="275"/>
    </location>
</feature>
<dbReference type="AlphaFoldDB" id="A0A2S8R6I4"/>
<feature type="transmembrane region" description="Helical" evidence="1">
    <location>
        <begin position="177"/>
        <end position="198"/>
    </location>
</feature>
<evidence type="ECO:0000256" key="1">
    <source>
        <dbReference type="SAM" id="Phobius"/>
    </source>
</evidence>
<gene>
    <name evidence="2" type="ORF">B9R14_00555</name>
</gene>
<evidence type="ECO:0000313" key="2">
    <source>
        <dbReference type="EMBL" id="PQQ65410.1"/>
    </source>
</evidence>
<dbReference type="OrthoDB" id="2025662at2"/>
<evidence type="ECO:0000313" key="3">
    <source>
        <dbReference type="Proteomes" id="UP000239720"/>
    </source>
</evidence>
<name>A0A2S8R6I4_9FIRM</name>
<feature type="transmembrane region" description="Helical" evidence="1">
    <location>
        <begin position="114"/>
        <end position="135"/>
    </location>
</feature>
<accession>A0A2S8R6I4</accession>
<comment type="caution">
    <text evidence="2">The sequence shown here is derived from an EMBL/GenBank/DDBJ whole genome shotgun (WGS) entry which is preliminary data.</text>
</comment>
<dbReference type="RefSeq" id="WP_105367346.1">
    <property type="nucleotide sequence ID" value="NZ_NEMB01000003.1"/>
</dbReference>
<keyword evidence="1" id="KW-0472">Membrane</keyword>
<protein>
    <recommendedName>
        <fullName evidence="4">ABC-2 family transporter protein</fullName>
    </recommendedName>
</protein>
<reference evidence="2 3" key="1">
    <citation type="journal article" date="2018" name="Syst. Appl. Microbiol.">
        <title>Characterization and high-quality draft genome sequence of Herbivorax saccincola A7, an anaerobic, alkaliphilic, thermophilic, cellulolytic, and xylanolytic bacterium.</title>
        <authorList>
            <person name="Aikawa S."/>
            <person name="Baramee S."/>
            <person name="Sermsathanaswadi J."/>
            <person name="Thianheng P."/>
            <person name="Tachaapaikoon C."/>
            <person name="Shikata A."/>
            <person name="Waeonukul R."/>
            <person name="Pason P."/>
            <person name="Ratanakhanokchai K."/>
            <person name="Kosugi A."/>
        </authorList>
    </citation>
    <scope>NUCLEOTIDE SEQUENCE [LARGE SCALE GENOMIC DNA]</scope>
    <source>
        <strain evidence="2 3">A7</strain>
    </source>
</reference>
<organism evidence="2 3">
    <name type="scientific">Acetivibrio saccincola</name>
    <dbReference type="NCBI Taxonomy" id="1677857"/>
    <lineage>
        <taxon>Bacteria</taxon>
        <taxon>Bacillati</taxon>
        <taxon>Bacillota</taxon>
        <taxon>Clostridia</taxon>
        <taxon>Eubacteriales</taxon>
        <taxon>Oscillospiraceae</taxon>
        <taxon>Acetivibrio</taxon>
    </lineage>
</organism>
<feature type="transmembrane region" description="Helical" evidence="1">
    <location>
        <begin position="20"/>
        <end position="43"/>
    </location>
</feature>
<keyword evidence="1" id="KW-1133">Transmembrane helix</keyword>
<proteinExistence type="predicted"/>
<evidence type="ECO:0008006" key="4">
    <source>
        <dbReference type="Google" id="ProtNLM"/>
    </source>
</evidence>
<dbReference type="Proteomes" id="UP000239720">
    <property type="component" value="Unassembled WGS sequence"/>
</dbReference>